<accession>A0A0C3FEL4</accession>
<sequence>MKGHLNDDSLRRGPEKELGARILCRKDPSTYAFVPWDKIIRYLWVNVFDRLP</sequence>
<dbReference type="EMBL" id="KN832993">
    <property type="protein sequence ID" value="KIM82900.1"/>
    <property type="molecule type" value="Genomic_DNA"/>
</dbReference>
<reference evidence="1 2" key="1">
    <citation type="submission" date="2014-04" db="EMBL/GenBank/DDBJ databases">
        <authorList>
            <consortium name="DOE Joint Genome Institute"/>
            <person name="Kuo A."/>
            <person name="Tarkka M."/>
            <person name="Buscot F."/>
            <person name="Kohler A."/>
            <person name="Nagy L.G."/>
            <person name="Floudas D."/>
            <person name="Copeland A."/>
            <person name="Barry K.W."/>
            <person name="Cichocki N."/>
            <person name="Veneault-Fourrey C."/>
            <person name="LaButti K."/>
            <person name="Lindquist E.A."/>
            <person name="Lipzen A."/>
            <person name="Lundell T."/>
            <person name="Morin E."/>
            <person name="Murat C."/>
            <person name="Sun H."/>
            <person name="Tunlid A."/>
            <person name="Henrissat B."/>
            <person name="Grigoriev I.V."/>
            <person name="Hibbett D.S."/>
            <person name="Martin F."/>
            <person name="Nordberg H.P."/>
            <person name="Cantor M.N."/>
            <person name="Hua S.X."/>
        </authorList>
    </citation>
    <scope>NUCLEOTIDE SEQUENCE [LARGE SCALE GENOMIC DNA]</scope>
    <source>
        <strain evidence="1 2">F 1598</strain>
    </source>
</reference>
<evidence type="ECO:0000313" key="1">
    <source>
        <dbReference type="EMBL" id="KIM82900.1"/>
    </source>
</evidence>
<organism evidence="1 2">
    <name type="scientific">Piloderma croceum (strain F 1598)</name>
    <dbReference type="NCBI Taxonomy" id="765440"/>
    <lineage>
        <taxon>Eukaryota</taxon>
        <taxon>Fungi</taxon>
        <taxon>Dikarya</taxon>
        <taxon>Basidiomycota</taxon>
        <taxon>Agaricomycotina</taxon>
        <taxon>Agaricomycetes</taxon>
        <taxon>Agaricomycetidae</taxon>
        <taxon>Atheliales</taxon>
        <taxon>Atheliaceae</taxon>
        <taxon>Piloderma</taxon>
    </lineage>
</organism>
<dbReference type="Proteomes" id="UP000054166">
    <property type="component" value="Unassembled WGS sequence"/>
</dbReference>
<proteinExistence type="predicted"/>
<evidence type="ECO:0000313" key="2">
    <source>
        <dbReference type="Proteomes" id="UP000054166"/>
    </source>
</evidence>
<protein>
    <submittedName>
        <fullName evidence="1">Uncharacterized protein</fullName>
    </submittedName>
</protein>
<dbReference type="InParanoid" id="A0A0C3FEL4"/>
<keyword evidence="2" id="KW-1185">Reference proteome</keyword>
<dbReference type="AlphaFoldDB" id="A0A0C3FEL4"/>
<name>A0A0C3FEL4_PILCF</name>
<reference evidence="2" key="2">
    <citation type="submission" date="2015-01" db="EMBL/GenBank/DDBJ databases">
        <title>Evolutionary Origins and Diversification of the Mycorrhizal Mutualists.</title>
        <authorList>
            <consortium name="DOE Joint Genome Institute"/>
            <consortium name="Mycorrhizal Genomics Consortium"/>
            <person name="Kohler A."/>
            <person name="Kuo A."/>
            <person name="Nagy L.G."/>
            <person name="Floudas D."/>
            <person name="Copeland A."/>
            <person name="Barry K.W."/>
            <person name="Cichocki N."/>
            <person name="Veneault-Fourrey C."/>
            <person name="LaButti K."/>
            <person name="Lindquist E.A."/>
            <person name="Lipzen A."/>
            <person name="Lundell T."/>
            <person name="Morin E."/>
            <person name="Murat C."/>
            <person name="Riley R."/>
            <person name="Ohm R."/>
            <person name="Sun H."/>
            <person name="Tunlid A."/>
            <person name="Henrissat B."/>
            <person name="Grigoriev I.V."/>
            <person name="Hibbett D.S."/>
            <person name="Martin F."/>
        </authorList>
    </citation>
    <scope>NUCLEOTIDE SEQUENCE [LARGE SCALE GENOMIC DNA]</scope>
    <source>
        <strain evidence="2">F 1598</strain>
    </source>
</reference>
<dbReference type="HOGENOM" id="CLU_3088045_0_0_1"/>
<gene>
    <name evidence="1" type="ORF">PILCRDRAFT_820196</name>
</gene>